<dbReference type="GO" id="GO:0005829">
    <property type="term" value="C:cytosol"/>
    <property type="evidence" value="ECO:0007669"/>
    <property type="project" value="TreeGrafter"/>
</dbReference>
<evidence type="ECO:0000256" key="4">
    <source>
        <dbReference type="ARBA" id="ARBA00022723"/>
    </source>
</evidence>
<dbReference type="HAMAP" id="MF_00047">
    <property type="entry name" value="Dala_Dala_lig"/>
    <property type="match status" value="1"/>
</dbReference>
<reference evidence="18 19" key="1">
    <citation type="submission" date="2020-08" db="EMBL/GenBank/DDBJ databases">
        <title>Sequencing the genomes of 1000 actinobacteria strains.</title>
        <authorList>
            <person name="Klenk H.-P."/>
        </authorList>
    </citation>
    <scope>NUCLEOTIDE SEQUENCE [LARGE SCALE GENOMIC DNA]</scope>
    <source>
        <strain evidence="18 19">DSM 45362</strain>
    </source>
</reference>
<evidence type="ECO:0000256" key="1">
    <source>
        <dbReference type="ARBA" id="ARBA00001936"/>
    </source>
</evidence>
<evidence type="ECO:0000256" key="11">
    <source>
        <dbReference type="ARBA" id="ARBA00023316"/>
    </source>
</evidence>
<evidence type="ECO:0000256" key="6">
    <source>
        <dbReference type="ARBA" id="ARBA00022840"/>
    </source>
</evidence>
<keyword evidence="11 12" id="KW-0961">Cell wall biogenesis/degradation</keyword>
<evidence type="ECO:0000256" key="15">
    <source>
        <dbReference type="PIRSR" id="PIRSR039102-3"/>
    </source>
</evidence>
<dbReference type="PANTHER" id="PTHR23132:SF25">
    <property type="entry name" value="D-ALANINE--D-ALANINE LIGASE A"/>
    <property type="match status" value="1"/>
</dbReference>
<dbReference type="InterPro" id="IPR016185">
    <property type="entry name" value="PreATP-grasp_dom_sf"/>
</dbReference>
<evidence type="ECO:0000256" key="16">
    <source>
        <dbReference type="PROSITE-ProRule" id="PRU00409"/>
    </source>
</evidence>
<organism evidence="18 19">
    <name type="scientific">Allocatelliglobosispora scoriae</name>
    <dbReference type="NCBI Taxonomy" id="643052"/>
    <lineage>
        <taxon>Bacteria</taxon>
        <taxon>Bacillati</taxon>
        <taxon>Actinomycetota</taxon>
        <taxon>Actinomycetes</taxon>
        <taxon>Micromonosporales</taxon>
        <taxon>Micromonosporaceae</taxon>
        <taxon>Allocatelliglobosispora</taxon>
    </lineage>
</organism>
<dbReference type="GO" id="GO:0008360">
    <property type="term" value="P:regulation of cell shape"/>
    <property type="evidence" value="ECO:0007669"/>
    <property type="project" value="UniProtKB-KW"/>
</dbReference>
<dbReference type="InterPro" id="IPR000291">
    <property type="entry name" value="D-Ala_lig_Van_CS"/>
</dbReference>
<name>A0A841C4B6_9ACTN</name>
<evidence type="ECO:0000313" key="19">
    <source>
        <dbReference type="Proteomes" id="UP000587527"/>
    </source>
</evidence>
<comment type="cofactor">
    <cofactor evidence="1">
        <name>Mn(2+)</name>
        <dbReference type="ChEBI" id="CHEBI:29035"/>
    </cofactor>
</comment>
<feature type="binding site" evidence="15">
    <location>
        <position position="269"/>
    </location>
    <ligand>
        <name>Mg(2+)</name>
        <dbReference type="ChEBI" id="CHEBI:18420"/>
        <label>1</label>
    </ligand>
</feature>
<dbReference type="PANTHER" id="PTHR23132">
    <property type="entry name" value="D-ALANINE--D-ALANINE LIGASE"/>
    <property type="match status" value="1"/>
</dbReference>
<dbReference type="InterPro" id="IPR011095">
    <property type="entry name" value="Dala_Dala_lig_C"/>
</dbReference>
<dbReference type="Proteomes" id="UP000587527">
    <property type="component" value="Unassembled WGS sequence"/>
</dbReference>
<dbReference type="SUPFAM" id="SSF56059">
    <property type="entry name" value="Glutathione synthetase ATP-binding domain-like"/>
    <property type="match status" value="1"/>
</dbReference>
<evidence type="ECO:0000256" key="10">
    <source>
        <dbReference type="ARBA" id="ARBA00023211"/>
    </source>
</evidence>
<dbReference type="GO" id="GO:0008716">
    <property type="term" value="F:D-alanine-D-alanine ligase activity"/>
    <property type="evidence" value="ECO:0007669"/>
    <property type="project" value="UniProtKB-UniRule"/>
</dbReference>
<dbReference type="Gene3D" id="3.30.470.20">
    <property type="entry name" value="ATP-grasp fold, B domain"/>
    <property type="match status" value="1"/>
</dbReference>
<keyword evidence="9 12" id="KW-0573">Peptidoglycan synthesis</keyword>
<accession>A0A841C4B6</accession>
<keyword evidence="4 15" id="KW-0479">Metal-binding</keyword>
<feature type="active site" evidence="13">
    <location>
        <position position="157"/>
    </location>
</feature>
<feature type="binding site" evidence="14">
    <location>
        <begin position="157"/>
        <end position="158"/>
    </location>
    <ligand>
        <name>ATP</name>
        <dbReference type="ChEBI" id="CHEBI:30616"/>
    </ligand>
</feature>
<evidence type="ECO:0000256" key="7">
    <source>
        <dbReference type="ARBA" id="ARBA00022842"/>
    </source>
</evidence>
<feature type="binding site" evidence="15">
    <location>
        <position position="285"/>
    </location>
    <ligand>
        <name>Mg(2+)</name>
        <dbReference type="ChEBI" id="CHEBI:18420"/>
        <label>2</label>
    </ligand>
</feature>
<dbReference type="SUPFAM" id="SSF52440">
    <property type="entry name" value="PreATP-grasp domain"/>
    <property type="match status" value="1"/>
</dbReference>
<feature type="binding site" evidence="14">
    <location>
        <begin position="187"/>
        <end position="194"/>
    </location>
    <ligand>
        <name>ATP</name>
        <dbReference type="ChEBI" id="CHEBI:30616"/>
    </ligand>
</feature>
<dbReference type="NCBIfam" id="NF002528">
    <property type="entry name" value="PRK01966.1-4"/>
    <property type="match status" value="1"/>
</dbReference>
<evidence type="ECO:0000259" key="17">
    <source>
        <dbReference type="PROSITE" id="PS50975"/>
    </source>
</evidence>
<dbReference type="InterPro" id="IPR013815">
    <property type="entry name" value="ATP_grasp_subdomain_1"/>
</dbReference>
<dbReference type="InterPro" id="IPR005905">
    <property type="entry name" value="D_ala_D_ala"/>
</dbReference>
<sequence>MTIRLAVIYGGRSGEHDVSLASATSILTHLDRSVYDVTEVLITRGGEWVVGGEPLGMGSALRRLAEQDVVFPALHGPYGEDGTIQSVLELIGVPYVGSGVLASAAGMDKEFTKKLLVAAGLRVAAGVVLRGPQSTVAPADRELLGLPVFVKPARAGSSLGVSRVDDWAALPDALALARRSDGKVLVEAAVRGREVDVAVLEHPDGRVTAGPPLEIRVSGPDFFDYDAKYAGGAVFDIPARLDPAVTELLRERAVRAFGALECRGLLRVDFFLPADGSEPVVNEVNTFPGFTAASQFPRMWAEAGLPFPRLLDTLIATALPTRQVTSGTYATALRS</sequence>
<keyword evidence="7 15" id="KW-0460">Magnesium</keyword>
<dbReference type="NCBIfam" id="NF002378">
    <property type="entry name" value="PRK01372.1"/>
    <property type="match status" value="1"/>
</dbReference>
<dbReference type="InterPro" id="IPR011127">
    <property type="entry name" value="Dala_Dala_lig_N"/>
</dbReference>
<dbReference type="Gene3D" id="3.30.1490.20">
    <property type="entry name" value="ATP-grasp fold, A domain"/>
    <property type="match status" value="1"/>
</dbReference>
<feature type="binding site" evidence="14">
    <location>
        <position position="109"/>
    </location>
    <ligand>
        <name>ATP</name>
        <dbReference type="ChEBI" id="CHEBI:30616"/>
    </ligand>
</feature>
<gene>
    <name evidence="12" type="primary">ddl</name>
    <name evidence="18" type="ORF">F4553_007417</name>
</gene>
<comment type="similarity">
    <text evidence="2 12">Belongs to the D-alanine--D-alanine ligase family.</text>
</comment>
<dbReference type="AlphaFoldDB" id="A0A841C4B6"/>
<evidence type="ECO:0000256" key="12">
    <source>
        <dbReference type="HAMAP-Rule" id="MF_00047"/>
    </source>
</evidence>
<comment type="cofactor">
    <cofactor evidence="15">
        <name>Mg(2+)</name>
        <dbReference type="ChEBI" id="CHEBI:18420"/>
    </cofactor>
    <cofactor evidence="15">
        <name>Mn(2+)</name>
        <dbReference type="ChEBI" id="CHEBI:29035"/>
    </cofactor>
    <text evidence="15">Binds 2 magnesium or manganese ions per subunit.</text>
</comment>
<evidence type="ECO:0000313" key="18">
    <source>
        <dbReference type="EMBL" id="MBB5873983.1"/>
    </source>
</evidence>
<dbReference type="UniPathway" id="UPA00219"/>
<dbReference type="PIRSF" id="PIRSF039102">
    <property type="entry name" value="Ddl/VanB"/>
    <property type="match status" value="1"/>
</dbReference>
<dbReference type="Gene3D" id="3.40.50.20">
    <property type="match status" value="1"/>
</dbReference>
<dbReference type="GO" id="GO:0005524">
    <property type="term" value="F:ATP binding"/>
    <property type="evidence" value="ECO:0007669"/>
    <property type="project" value="UniProtKB-UniRule"/>
</dbReference>
<proteinExistence type="inferred from homology"/>
<dbReference type="Pfam" id="PF07478">
    <property type="entry name" value="Dala_Dala_lig_C"/>
    <property type="match status" value="1"/>
</dbReference>
<feature type="binding site" evidence="14">
    <location>
        <begin position="282"/>
        <end position="283"/>
    </location>
    <ligand>
        <name>ATP</name>
        <dbReference type="ChEBI" id="CHEBI:30616"/>
    </ligand>
</feature>
<evidence type="ECO:0000256" key="14">
    <source>
        <dbReference type="PIRSR" id="PIRSR039102-2"/>
    </source>
</evidence>
<dbReference type="NCBIfam" id="TIGR01205">
    <property type="entry name" value="D_ala_D_alaTIGR"/>
    <property type="match status" value="1"/>
</dbReference>
<feature type="active site" evidence="13">
    <location>
        <position position="294"/>
    </location>
</feature>
<comment type="catalytic activity">
    <reaction evidence="12">
        <text>2 D-alanine + ATP = D-alanyl-D-alanine + ADP + phosphate + H(+)</text>
        <dbReference type="Rhea" id="RHEA:11224"/>
        <dbReference type="ChEBI" id="CHEBI:15378"/>
        <dbReference type="ChEBI" id="CHEBI:30616"/>
        <dbReference type="ChEBI" id="CHEBI:43474"/>
        <dbReference type="ChEBI" id="CHEBI:57416"/>
        <dbReference type="ChEBI" id="CHEBI:57822"/>
        <dbReference type="ChEBI" id="CHEBI:456216"/>
        <dbReference type="EC" id="6.3.2.4"/>
    </reaction>
</comment>
<keyword evidence="3 12" id="KW-0436">Ligase</keyword>
<dbReference type="InterPro" id="IPR011761">
    <property type="entry name" value="ATP-grasp"/>
</dbReference>
<comment type="subcellular location">
    <subcellularLocation>
        <location evidence="12">Cytoplasm</location>
    </subcellularLocation>
</comment>
<comment type="pathway">
    <text evidence="12">Cell wall biogenesis; peptidoglycan biosynthesis.</text>
</comment>
<dbReference type="EC" id="6.3.2.4" evidence="12"/>
<keyword evidence="19" id="KW-1185">Reference proteome</keyword>
<dbReference type="EMBL" id="JACHMN010000003">
    <property type="protein sequence ID" value="MBB5873983.1"/>
    <property type="molecule type" value="Genomic_DNA"/>
</dbReference>
<evidence type="ECO:0000256" key="2">
    <source>
        <dbReference type="ARBA" id="ARBA00010871"/>
    </source>
</evidence>
<evidence type="ECO:0000256" key="13">
    <source>
        <dbReference type="PIRSR" id="PIRSR039102-1"/>
    </source>
</evidence>
<keyword evidence="10 15" id="KW-0464">Manganese</keyword>
<dbReference type="Pfam" id="PF01820">
    <property type="entry name" value="Dala_Dala_lig_N"/>
    <property type="match status" value="2"/>
</dbReference>
<evidence type="ECO:0000256" key="5">
    <source>
        <dbReference type="ARBA" id="ARBA00022741"/>
    </source>
</evidence>
<comment type="function">
    <text evidence="12">Cell wall formation.</text>
</comment>
<feature type="binding site" evidence="15">
    <location>
        <position position="283"/>
    </location>
    <ligand>
        <name>Mg(2+)</name>
        <dbReference type="ChEBI" id="CHEBI:18420"/>
        <label>2</label>
    </ligand>
</feature>
<dbReference type="GO" id="GO:0009252">
    <property type="term" value="P:peptidoglycan biosynthetic process"/>
    <property type="evidence" value="ECO:0007669"/>
    <property type="project" value="UniProtKB-UniRule"/>
</dbReference>
<dbReference type="GO" id="GO:0046872">
    <property type="term" value="F:metal ion binding"/>
    <property type="evidence" value="ECO:0007669"/>
    <property type="project" value="UniProtKB-KW"/>
</dbReference>
<dbReference type="PROSITE" id="PS00843">
    <property type="entry name" value="DALA_DALA_LIGASE_1"/>
    <property type="match status" value="1"/>
</dbReference>
<feature type="binding site" evidence="15">
    <location>
        <position position="283"/>
    </location>
    <ligand>
        <name>Mg(2+)</name>
        <dbReference type="ChEBI" id="CHEBI:18420"/>
        <label>1</label>
    </ligand>
</feature>
<comment type="caution">
    <text evidence="18">The sequence shown here is derived from an EMBL/GenBank/DDBJ whole genome shotgun (WGS) entry which is preliminary data.</text>
</comment>
<keyword evidence="12" id="KW-0963">Cytoplasm</keyword>
<dbReference type="PROSITE" id="PS50975">
    <property type="entry name" value="ATP_GRASP"/>
    <property type="match status" value="1"/>
</dbReference>
<keyword evidence="6 16" id="KW-0067">ATP-binding</keyword>
<evidence type="ECO:0000256" key="8">
    <source>
        <dbReference type="ARBA" id="ARBA00022960"/>
    </source>
</evidence>
<dbReference type="RefSeq" id="WP_184845707.1">
    <property type="nucleotide sequence ID" value="NZ_JACHMN010000003.1"/>
</dbReference>
<feature type="active site" evidence="13">
    <location>
        <position position="15"/>
    </location>
</feature>
<evidence type="ECO:0000256" key="9">
    <source>
        <dbReference type="ARBA" id="ARBA00022984"/>
    </source>
</evidence>
<protein>
    <recommendedName>
        <fullName evidence="12">D-alanine--D-alanine ligase</fullName>
        <ecNumber evidence="12">6.3.2.4</ecNumber>
    </recommendedName>
    <alternativeName>
        <fullName evidence="12">D-Ala-D-Ala ligase</fullName>
    </alternativeName>
    <alternativeName>
        <fullName evidence="12">D-alanylalanine synthetase</fullName>
    </alternativeName>
</protein>
<keyword evidence="8 12" id="KW-0133">Cell shape</keyword>
<evidence type="ECO:0000256" key="3">
    <source>
        <dbReference type="ARBA" id="ARBA00022598"/>
    </source>
</evidence>
<dbReference type="GO" id="GO:0071555">
    <property type="term" value="P:cell wall organization"/>
    <property type="evidence" value="ECO:0007669"/>
    <property type="project" value="UniProtKB-KW"/>
</dbReference>
<keyword evidence="5 14" id="KW-0547">Nucleotide-binding</keyword>
<feature type="domain" description="ATP-grasp" evidence="17">
    <location>
        <begin position="113"/>
        <end position="316"/>
    </location>
</feature>
<feature type="binding site" evidence="14">
    <location>
        <begin position="149"/>
        <end position="151"/>
    </location>
    <ligand>
        <name>ATP</name>
        <dbReference type="ChEBI" id="CHEBI:30616"/>
    </ligand>
</feature>